<proteinExistence type="predicted"/>
<dbReference type="AlphaFoldDB" id="A0A0E9VUF4"/>
<reference evidence="1" key="2">
    <citation type="journal article" date="2015" name="Fish Shellfish Immunol.">
        <title>Early steps in the European eel (Anguilla anguilla)-Vibrio vulnificus interaction in the gills: Role of the RtxA13 toxin.</title>
        <authorList>
            <person name="Callol A."/>
            <person name="Pajuelo D."/>
            <person name="Ebbesson L."/>
            <person name="Teles M."/>
            <person name="MacKenzie S."/>
            <person name="Amaro C."/>
        </authorList>
    </citation>
    <scope>NUCLEOTIDE SEQUENCE</scope>
</reference>
<reference evidence="1" key="1">
    <citation type="submission" date="2014-11" db="EMBL/GenBank/DDBJ databases">
        <authorList>
            <person name="Amaro Gonzalez C."/>
        </authorList>
    </citation>
    <scope>NUCLEOTIDE SEQUENCE</scope>
</reference>
<sequence length="51" mass="5464">MPCVSSPIGWHSWSSTFWKPQTCAVSGVWVTCLVPRILGCSSGGPCYAFSV</sequence>
<protein>
    <submittedName>
        <fullName evidence="1">Uncharacterized protein</fullName>
    </submittedName>
</protein>
<name>A0A0E9VUF4_ANGAN</name>
<dbReference type="EMBL" id="GBXM01026885">
    <property type="protein sequence ID" value="JAH81692.1"/>
    <property type="molecule type" value="Transcribed_RNA"/>
</dbReference>
<organism evidence="1">
    <name type="scientific">Anguilla anguilla</name>
    <name type="common">European freshwater eel</name>
    <name type="synonym">Muraena anguilla</name>
    <dbReference type="NCBI Taxonomy" id="7936"/>
    <lineage>
        <taxon>Eukaryota</taxon>
        <taxon>Metazoa</taxon>
        <taxon>Chordata</taxon>
        <taxon>Craniata</taxon>
        <taxon>Vertebrata</taxon>
        <taxon>Euteleostomi</taxon>
        <taxon>Actinopterygii</taxon>
        <taxon>Neopterygii</taxon>
        <taxon>Teleostei</taxon>
        <taxon>Anguilliformes</taxon>
        <taxon>Anguillidae</taxon>
        <taxon>Anguilla</taxon>
    </lineage>
</organism>
<accession>A0A0E9VUF4</accession>
<evidence type="ECO:0000313" key="1">
    <source>
        <dbReference type="EMBL" id="JAH81692.1"/>
    </source>
</evidence>